<sequence>MKAPRIPKLRVGFILAPRFTLSAFANFVDILRLAADDDDRSRPIRCQWQVLSDTGHPARSSSGIEIRPDAPLSRPKDYDYIVLVGGLLNEQSRIGPEYMDFLRLAAESGVPLVGLCTGVFLLHEAGLLDGYKCCVSWFHHEDFLEQFEGLTPISDQIFVADRDRLTCAGGASSSHLAAFLVDRHLGRAAAQKSLHIMIIDEAQVAENPQPGLPLELRTQDPIVRKALLRIQQRLQNPYSTSELAKSLGVSSRSLERHFQSALKLSPSATAQRIRLARAKSLIERTDRTITDIAHTTGFSDAAHFSRTFSKLEGMAPAAYRAARRSTSQDAD</sequence>
<dbReference type="PANTHER" id="PTHR43130:SF3">
    <property type="entry name" value="HTH-TYPE TRANSCRIPTIONAL REGULATOR RV1931C"/>
    <property type="match status" value="1"/>
</dbReference>
<evidence type="ECO:0000313" key="5">
    <source>
        <dbReference type="EMBL" id="SHN05704.1"/>
    </source>
</evidence>
<dbReference type="InterPro" id="IPR002818">
    <property type="entry name" value="DJ-1/PfpI"/>
</dbReference>
<proteinExistence type="predicted"/>
<keyword evidence="3" id="KW-0804">Transcription</keyword>
<dbReference type="RefSeq" id="WP_073015216.1">
    <property type="nucleotide sequence ID" value="NZ_FRBW01000005.1"/>
</dbReference>
<organism evidence="5 6">
    <name type="scientific">Roseibium suaedae</name>
    <dbReference type="NCBI Taxonomy" id="735517"/>
    <lineage>
        <taxon>Bacteria</taxon>
        <taxon>Pseudomonadati</taxon>
        <taxon>Pseudomonadota</taxon>
        <taxon>Alphaproteobacteria</taxon>
        <taxon>Hyphomicrobiales</taxon>
        <taxon>Stappiaceae</taxon>
        <taxon>Roseibium</taxon>
    </lineage>
</organism>
<protein>
    <submittedName>
        <fullName evidence="5">Transcriptional regulator, AraC family with amidase-like domain</fullName>
    </submittedName>
</protein>
<reference evidence="5 6" key="1">
    <citation type="submission" date="2016-11" db="EMBL/GenBank/DDBJ databases">
        <authorList>
            <person name="Jaros S."/>
            <person name="Januszkiewicz K."/>
            <person name="Wedrychowicz H."/>
        </authorList>
    </citation>
    <scope>NUCLEOTIDE SEQUENCE [LARGE SCALE GENOMIC DNA]</scope>
    <source>
        <strain evidence="5 6">DSM 22153</strain>
    </source>
</reference>
<dbReference type="PROSITE" id="PS00041">
    <property type="entry name" value="HTH_ARAC_FAMILY_1"/>
    <property type="match status" value="1"/>
</dbReference>
<gene>
    <name evidence="5" type="ORF">SAMN05444272_3878</name>
</gene>
<accession>A0A1M7NP85</accession>
<name>A0A1M7NP85_9HYPH</name>
<dbReference type="GO" id="GO:0043565">
    <property type="term" value="F:sequence-specific DNA binding"/>
    <property type="evidence" value="ECO:0007669"/>
    <property type="project" value="InterPro"/>
</dbReference>
<feature type="domain" description="HTH araC/xylS-type" evidence="4">
    <location>
        <begin position="224"/>
        <end position="322"/>
    </location>
</feature>
<dbReference type="InterPro" id="IPR009057">
    <property type="entry name" value="Homeodomain-like_sf"/>
</dbReference>
<dbReference type="Gene3D" id="3.40.50.880">
    <property type="match status" value="1"/>
</dbReference>
<dbReference type="InterPro" id="IPR020449">
    <property type="entry name" value="Tscrpt_reg_AraC-type_HTH"/>
</dbReference>
<dbReference type="Pfam" id="PF01965">
    <property type="entry name" value="DJ-1_PfpI"/>
    <property type="match status" value="1"/>
</dbReference>
<evidence type="ECO:0000259" key="4">
    <source>
        <dbReference type="PROSITE" id="PS01124"/>
    </source>
</evidence>
<keyword evidence="1" id="KW-0805">Transcription regulation</keyword>
<dbReference type="GO" id="GO:0003700">
    <property type="term" value="F:DNA-binding transcription factor activity"/>
    <property type="evidence" value="ECO:0007669"/>
    <property type="project" value="InterPro"/>
</dbReference>
<dbReference type="PROSITE" id="PS01124">
    <property type="entry name" value="HTH_ARAC_FAMILY_2"/>
    <property type="match status" value="1"/>
</dbReference>
<dbReference type="InterPro" id="IPR018062">
    <property type="entry name" value="HTH_AraC-typ_CS"/>
</dbReference>
<dbReference type="CDD" id="cd03136">
    <property type="entry name" value="GATase1_AraC_ArgR_like"/>
    <property type="match status" value="1"/>
</dbReference>
<dbReference type="SUPFAM" id="SSF52317">
    <property type="entry name" value="Class I glutamine amidotransferase-like"/>
    <property type="match status" value="1"/>
</dbReference>
<keyword evidence="2" id="KW-0238">DNA-binding</keyword>
<dbReference type="PRINTS" id="PR00032">
    <property type="entry name" value="HTHARAC"/>
</dbReference>
<dbReference type="Gene3D" id="1.10.10.60">
    <property type="entry name" value="Homeodomain-like"/>
    <property type="match status" value="1"/>
</dbReference>
<dbReference type="STRING" id="735517.SAMN05444272_3878"/>
<dbReference type="SUPFAM" id="SSF46689">
    <property type="entry name" value="Homeodomain-like"/>
    <property type="match status" value="2"/>
</dbReference>
<dbReference type="AlphaFoldDB" id="A0A1M7NP85"/>
<dbReference type="InterPro" id="IPR052158">
    <property type="entry name" value="INH-QAR"/>
</dbReference>
<evidence type="ECO:0000256" key="1">
    <source>
        <dbReference type="ARBA" id="ARBA00023015"/>
    </source>
</evidence>
<dbReference type="InterPro" id="IPR029062">
    <property type="entry name" value="Class_I_gatase-like"/>
</dbReference>
<dbReference type="SMART" id="SM00342">
    <property type="entry name" value="HTH_ARAC"/>
    <property type="match status" value="1"/>
</dbReference>
<dbReference type="EMBL" id="FRBW01000005">
    <property type="protein sequence ID" value="SHN05704.1"/>
    <property type="molecule type" value="Genomic_DNA"/>
</dbReference>
<evidence type="ECO:0000256" key="2">
    <source>
        <dbReference type="ARBA" id="ARBA00023125"/>
    </source>
</evidence>
<dbReference type="Proteomes" id="UP000186002">
    <property type="component" value="Unassembled WGS sequence"/>
</dbReference>
<dbReference type="PANTHER" id="PTHR43130">
    <property type="entry name" value="ARAC-FAMILY TRANSCRIPTIONAL REGULATOR"/>
    <property type="match status" value="1"/>
</dbReference>
<evidence type="ECO:0000313" key="6">
    <source>
        <dbReference type="Proteomes" id="UP000186002"/>
    </source>
</evidence>
<dbReference type="Pfam" id="PF12833">
    <property type="entry name" value="HTH_18"/>
    <property type="match status" value="1"/>
</dbReference>
<evidence type="ECO:0000256" key="3">
    <source>
        <dbReference type="ARBA" id="ARBA00023163"/>
    </source>
</evidence>
<keyword evidence="6" id="KW-1185">Reference proteome</keyword>
<dbReference type="InterPro" id="IPR018060">
    <property type="entry name" value="HTH_AraC"/>
</dbReference>